<dbReference type="PANTHER" id="PTHR10954:SF23">
    <property type="entry name" value="RIBONUCLEASE"/>
    <property type="match status" value="1"/>
</dbReference>
<protein>
    <recommendedName>
        <fullName evidence="11">Ribonuclease</fullName>
        <ecNumber evidence="11">3.1.26.4</ecNumber>
    </recommendedName>
</protein>
<comment type="cofactor">
    <cofactor evidence="10">
        <name>Mn(2+)</name>
        <dbReference type="ChEBI" id="CHEBI:29035"/>
    </cofactor>
    <cofactor evidence="10">
        <name>Mg(2+)</name>
        <dbReference type="ChEBI" id="CHEBI:18420"/>
    </cofactor>
    <text evidence="10">Manganese or magnesium. Binds 1 divalent metal ion per monomer in the absence of substrate. May bind a second metal ion after substrate binding.</text>
</comment>
<keyword evidence="6 10" id="KW-0540">Nuclease</keyword>
<comment type="catalytic activity">
    <reaction evidence="1 10 11">
        <text>Endonucleolytic cleavage to 5'-phosphomonoester.</text>
        <dbReference type="EC" id="3.1.26.4"/>
    </reaction>
</comment>
<dbReference type="CDD" id="cd06590">
    <property type="entry name" value="RNase_HII_bacteria_HIII_like"/>
    <property type="match status" value="1"/>
</dbReference>
<evidence type="ECO:0000313" key="14">
    <source>
        <dbReference type="Proteomes" id="UP000215215"/>
    </source>
</evidence>
<dbReference type="Gene3D" id="3.30.420.10">
    <property type="entry name" value="Ribonuclease H-like superfamily/Ribonuclease H"/>
    <property type="match status" value="1"/>
</dbReference>
<comment type="similarity">
    <text evidence="4">Belongs to the RNase HII family. RnhC subfamily.</text>
</comment>
<dbReference type="InterPro" id="IPR036397">
    <property type="entry name" value="RNaseH_sf"/>
</dbReference>
<dbReference type="GO" id="GO:0004523">
    <property type="term" value="F:RNA-DNA hybrid ribonuclease activity"/>
    <property type="evidence" value="ECO:0007669"/>
    <property type="project" value="UniProtKB-UniRule"/>
</dbReference>
<dbReference type="GO" id="GO:0003723">
    <property type="term" value="F:RNA binding"/>
    <property type="evidence" value="ECO:0007669"/>
    <property type="project" value="UniProtKB-UniRule"/>
</dbReference>
<dbReference type="GO" id="GO:0006298">
    <property type="term" value="P:mismatch repair"/>
    <property type="evidence" value="ECO:0007669"/>
    <property type="project" value="TreeGrafter"/>
</dbReference>
<dbReference type="Pfam" id="PF01351">
    <property type="entry name" value="RNase_HII"/>
    <property type="match status" value="1"/>
</dbReference>
<feature type="domain" description="RNase H type-2" evidence="12">
    <location>
        <begin position="1"/>
        <end position="204"/>
    </location>
</feature>
<dbReference type="AlphaFoldDB" id="A0A235BWL0"/>
<dbReference type="GO" id="GO:0005737">
    <property type="term" value="C:cytoplasm"/>
    <property type="evidence" value="ECO:0007669"/>
    <property type="project" value="UniProtKB-SubCell"/>
</dbReference>
<dbReference type="PANTHER" id="PTHR10954">
    <property type="entry name" value="RIBONUCLEASE H2 SUBUNIT A"/>
    <property type="match status" value="1"/>
</dbReference>
<evidence type="ECO:0000256" key="8">
    <source>
        <dbReference type="ARBA" id="ARBA00022759"/>
    </source>
</evidence>
<accession>A0A235BWL0</accession>
<evidence type="ECO:0000256" key="3">
    <source>
        <dbReference type="ARBA" id="ARBA00004496"/>
    </source>
</evidence>
<evidence type="ECO:0000259" key="12">
    <source>
        <dbReference type="PROSITE" id="PS51975"/>
    </source>
</evidence>
<keyword evidence="9 10" id="KW-0378">Hydrolase</keyword>
<comment type="function">
    <text evidence="2 11">Endonuclease that specifically degrades the RNA of RNA-DNA hybrids.</text>
</comment>
<dbReference type="SUPFAM" id="SSF53098">
    <property type="entry name" value="Ribonuclease H-like"/>
    <property type="match status" value="1"/>
</dbReference>
<keyword evidence="8 10" id="KW-0255">Endonuclease</keyword>
<dbReference type="InterPro" id="IPR024567">
    <property type="entry name" value="RNase_HII/HIII_dom"/>
</dbReference>
<name>A0A235BWL0_UNCW3</name>
<evidence type="ECO:0000256" key="7">
    <source>
        <dbReference type="ARBA" id="ARBA00022723"/>
    </source>
</evidence>
<feature type="binding site" evidence="10">
    <location>
        <position position="109"/>
    </location>
    <ligand>
        <name>a divalent metal cation</name>
        <dbReference type="ChEBI" id="CHEBI:60240"/>
    </ligand>
</feature>
<evidence type="ECO:0000256" key="9">
    <source>
        <dbReference type="ARBA" id="ARBA00022801"/>
    </source>
</evidence>
<evidence type="ECO:0000256" key="11">
    <source>
        <dbReference type="RuleBase" id="RU003515"/>
    </source>
</evidence>
<feature type="binding site" evidence="10">
    <location>
        <position position="8"/>
    </location>
    <ligand>
        <name>a divalent metal cation</name>
        <dbReference type="ChEBI" id="CHEBI:60240"/>
    </ligand>
</feature>
<evidence type="ECO:0000256" key="2">
    <source>
        <dbReference type="ARBA" id="ARBA00004065"/>
    </source>
</evidence>
<dbReference type="InterPro" id="IPR001352">
    <property type="entry name" value="RNase_HII/HIII"/>
</dbReference>
<dbReference type="GO" id="GO:0046872">
    <property type="term" value="F:metal ion binding"/>
    <property type="evidence" value="ECO:0007669"/>
    <property type="project" value="UniProtKB-KW"/>
</dbReference>
<dbReference type="EC" id="3.1.26.4" evidence="11"/>
<evidence type="ECO:0000256" key="6">
    <source>
        <dbReference type="ARBA" id="ARBA00022722"/>
    </source>
</evidence>
<evidence type="ECO:0000256" key="4">
    <source>
        <dbReference type="ARBA" id="ARBA00008378"/>
    </source>
</evidence>
<dbReference type="InterPro" id="IPR012337">
    <property type="entry name" value="RNaseH-like_sf"/>
</dbReference>
<gene>
    <name evidence="13" type="ORF">CH333_04080</name>
</gene>
<reference evidence="13 14" key="1">
    <citation type="submission" date="2017-07" db="EMBL/GenBank/DDBJ databases">
        <title>Recovery of genomes from metagenomes via a dereplication, aggregation, and scoring strategy.</title>
        <authorList>
            <person name="Sieber C.M."/>
            <person name="Probst A.J."/>
            <person name="Sharrar A."/>
            <person name="Thomas B.C."/>
            <person name="Hess M."/>
            <person name="Tringe S.G."/>
            <person name="Banfield J.F."/>
        </authorList>
    </citation>
    <scope>NUCLEOTIDE SEQUENCE [LARGE SCALE GENOMIC DNA]</scope>
    <source>
        <strain evidence="13">JGI_Cruoil_03_44_89</strain>
    </source>
</reference>
<dbReference type="GO" id="GO:0032299">
    <property type="term" value="C:ribonuclease H2 complex"/>
    <property type="evidence" value="ECO:0007669"/>
    <property type="project" value="TreeGrafter"/>
</dbReference>
<feature type="binding site" evidence="10">
    <location>
        <position position="7"/>
    </location>
    <ligand>
        <name>a divalent metal cation</name>
        <dbReference type="ChEBI" id="CHEBI:60240"/>
    </ligand>
</feature>
<organism evidence="13 14">
    <name type="scientific">candidate division WOR-3 bacterium JGI_Cruoil_03_44_89</name>
    <dbReference type="NCBI Taxonomy" id="1973748"/>
    <lineage>
        <taxon>Bacteria</taxon>
        <taxon>Bacteria division WOR-3</taxon>
    </lineage>
</organism>
<proteinExistence type="inferred from homology"/>
<dbReference type="GO" id="GO:0043137">
    <property type="term" value="P:DNA replication, removal of RNA primer"/>
    <property type="evidence" value="ECO:0007669"/>
    <property type="project" value="TreeGrafter"/>
</dbReference>
<evidence type="ECO:0000256" key="10">
    <source>
        <dbReference type="PROSITE-ProRule" id="PRU01319"/>
    </source>
</evidence>
<dbReference type="EMBL" id="NOZQ01000082">
    <property type="protein sequence ID" value="OYD16177.1"/>
    <property type="molecule type" value="Genomic_DNA"/>
</dbReference>
<evidence type="ECO:0000256" key="5">
    <source>
        <dbReference type="ARBA" id="ARBA00022490"/>
    </source>
</evidence>
<sequence length="204" mass="22900">MDRIGTDESGKGSYFGPLVVAGVKVGEDEEKLLADLGVRDSKKIAVSNIRALSESIVTNCIHSIVLVTPKRYNELYSSMRTINGFLLWAHKTAIKNILRETECKYVVVDDFGGAKLIAAAFPRIEFDIRKRAEDDIAVAAASIIARDRFLNWFTKAQREYGIALPIGINDDTIRCGKMLVEKYDRDVLREAAKFHFKTTDKILE</sequence>
<evidence type="ECO:0000313" key="13">
    <source>
        <dbReference type="EMBL" id="OYD16177.1"/>
    </source>
</evidence>
<keyword evidence="7 10" id="KW-0479">Metal-binding</keyword>
<comment type="subcellular location">
    <subcellularLocation>
        <location evidence="3">Cytoplasm</location>
    </subcellularLocation>
</comment>
<dbReference type="Proteomes" id="UP000215215">
    <property type="component" value="Unassembled WGS sequence"/>
</dbReference>
<evidence type="ECO:0000256" key="1">
    <source>
        <dbReference type="ARBA" id="ARBA00000077"/>
    </source>
</evidence>
<dbReference type="PROSITE" id="PS51975">
    <property type="entry name" value="RNASE_H_2"/>
    <property type="match status" value="1"/>
</dbReference>
<comment type="caution">
    <text evidence="13">The sequence shown here is derived from an EMBL/GenBank/DDBJ whole genome shotgun (WGS) entry which is preliminary data.</text>
</comment>
<keyword evidence="5" id="KW-0963">Cytoplasm</keyword>